<evidence type="ECO:0000313" key="1">
    <source>
        <dbReference type="EMBL" id="MXO53621.1"/>
    </source>
</evidence>
<dbReference type="AlphaFoldDB" id="A0A844Y6P7"/>
<dbReference type="EMBL" id="WTYD01000001">
    <property type="protein sequence ID" value="MXO53621.1"/>
    <property type="molecule type" value="Genomic_DNA"/>
</dbReference>
<reference evidence="1 2" key="1">
    <citation type="submission" date="2019-12" db="EMBL/GenBank/DDBJ databases">
        <title>Genomic-based taxomic classification of the family Erythrobacteraceae.</title>
        <authorList>
            <person name="Xu L."/>
        </authorList>
    </citation>
    <scope>NUCLEOTIDE SEQUENCE [LARGE SCALE GENOMIC DNA]</scope>
    <source>
        <strain evidence="1 2">JCM 17468</strain>
    </source>
</reference>
<comment type="caution">
    <text evidence="1">The sequence shown here is derived from an EMBL/GenBank/DDBJ whole genome shotgun (WGS) entry which is preliminary data.</text>
</comment>
<organism evidence="1 2">
    <name type="scientific">Qipengyuania pelagi</name>
    <dbReference type="NCBI Taxonomy" id="994320"/>
    <lineage>
        <taxon>Bacteria</taxon>
        <taxon>Pseudomonadati</taxon>
        <taxon>Pseudomonadota</taxon>
        <taxon>Alphaproteobacteria</taxon>
        <taxon>Sphingomonadales</taxon>
        <taxon>Erythrobacteraceae</taxon>
        <taxon>Qipengyuania</taxon>
    </lineage>
</organism>
<accession>A0A844Y6P7</accession>
<evidence type="ECO:0000313" key="2">
    <source>
        <dbReference type="Proteomes" id="UP000430272"/>
    </source>
</evidence>
<gene>
    <name evidence="1" type="ORF">GRI47_06305</name>
</gene>
<name>A0A844Y6P7_9SPHN</name>
<keyword evidence="2" id="KW-1185">Reference proteome</keyword>
<proteinExistence type="predicted"/>
<protein>
    <submittedName>
        <fullName evidence="1">Uncharacterized protein</fullName>
    </submittedName>
</protein>
<dbReference type="RefSeq" id="WP_160660452.1">
    <property type="nucleotide sequence ID" value="NZ_BAABDV010000001.1"/>
</dbReference>
<dbReference type="Proteomes" id="UP000430272">
    <property type="component" value="Unassembled WGS sequence"/>
</dbReference>
<sequence length="45" mass="4666">MIAALTNAAPIALALLAAPVLADSAIRWRSAWQNLRGATQPGARP</sequence>